<proteinExistence type="predicted"/>
<dbReference type="KEGG" id="caa:Caka_2893"/>
<gene>
    <name evidence="1" type="ordered locus">Caka_2893</name>
</gene>
<reference evidence="1 2" key="1">
    <citation type="journal article" date="2010" name="Stand. Genomic Sci.">
        <title>Complete genome sequence of Coraliomargarita akajimensis type strain (04OKA010-24).</title>
        <authorList>
            <person name="Mavromatis K."/>
            <person name="Abt B."/>
            <person name="Brambilla E."/>
            <person name="Lapidus A."/>
            <person name="Copeland A."/>
            <person name="Deshpande S."/>
            <person name="Nolan M."/>
            <person name="Lucas S."/>
            <person name="Tice H."/>
            <person name="Cheng J.F."/>
            <person name="Han C."/>
            <person name="Detter J.C."/>
            <person name="Woyke T."/>
            <person name="Goodwin L."/>
            <person name="Pitluck S."/>
            <person name="Held B."/>
            <person name="Brettin T."/>
            <person name="Tapia R."/>
            <person name="Ivanova N."/>
            <person name="Mikhailova N."/>
            <person name="Pati A."/>
            <person name="Liolios K."/>
            <person name="Chen A."/>
            <person name="Palaniappan K."/>
            <person name="Land M."/>
            <person name="Hauser L."/>
            <person name="Chang Y.J."/>
            <person name="Jeffries C.D."/>
            <person name="Rohde M."/>
            <person name="Goker M."/>
            <person name="Bristow J."/>
            <person name="Eisen J.A."/>
            <person name="Markowitz V."/>
            <person name="Hugenholtz P."/>
            <person name="Klenk H.P."/>
            <person name="Kyrpides N.C."/>
        </authorList>
    </citation>
    <scope>NUCLEOTIDE SEQUENCE [LARGE SCALE GENOMIC DNA]</scope>
    <source>
        <strain evidence="2">DSM 45221 / IAM 15411 / JCM 23193 / KCTC 12865</strain>
    </source>
</reference>
<dbReference type="HOGENOM" id="CLU_1871925_0_0_0"/>
<name>D5ER62_CORAD</name>
<dbReference type="AlphaFoldDB" id="D5ER62"/>
<dbReference type="EMBL" id="CP001998">
    <property type="protein sequence ID" value="ADE55906.1"/>
    <property type="molecule type" value="Genomic_DNA"/>
</dbReference>
<accession>D5ER62</accession>
<keyword evidence="2" id="KW-1185">Reference proteome</keyword>
<sequence length="136" mass="15722">MLGGCSKEIEAPQAADDFWSRPNTYNQALIEEAIAIILKKYPDEVRENLKVERIDYSLDTGSIRASELIVIRILRLNQRFLTADRTEKYNAQSFYYRVRFKPNGELEGLSRPATRLSLNSNEYDEALELGFIIKED</sequence>
<dbReference type="Proteomes" id="UP000000925">
    <property type="component" value="Chromosome"/>
</dbReference>
<organism evidence="1 2">
    <name type="scientific">Coraliomargarita akajimensis (strain DSM 45221 / IAM 15411 / JCM 23193 / KCTC 12865 / 04OKA010-24)</name>
    <dbReference type="NCBI Taxonomy" id="583355"/>
    <lineage>
        <taxon>Bacteria</taxon>
        <taxon>Pseudomonadati</taxon>
        <taxon>Verrucomicrobiota</taxon>
        <taxon>Opitutia</taxon>
        <taxon>Puniceicoccales</taxon>
        <taxon>Coraliomargaritaceae</taxon>
        <taxon>Coraliomargarita</taxon>
    </lineage>
</organism>
<dbReference type="STRING" id="583355.Caka_2893"/>
<protein>
    <submittedName>
        <fullName evidence="1">Uncharacterized protein</fullName>
    </submittedName>
</protein>
<evidence type="ECO:0000313" key="2">
    <source>
        <dbReference type="Proteomes" id="UP000000925"/>
    </source>
</evidence>
<evidence type="ECO:0000313" key="1">
    <source>
        <dbReference type="EMBL" id="ADE55906.1"/>
    </source>
</evidence>